<name>A0A7W8CXY3_9FIRM</name>
<comment type="caution">
    <text evidence="1">The sequence shown here is derived from an EMBL/GenBank/DDBJ whole genome shotgun (WGS) entry which is preliminary data.</text>
</comment>
<keyword evidence="2" id="KW-1185">Reference proteome</keyword>
<evidence type="ECO:0000313" key="1">
    <source>
        <dbReference type="EMBL" id="MBB5182000.1"/>
    </source>
</evidence>
<sequence length="151" mass="18017">MNVFDEHHDPVQLPDSLCVLVLLDSLKKAKVQAVLDRWLTWQPYFEKIRIPVYIITPERVPFHSLSPFFFVWCPDGTAYEEMRVIKDKSVFGRTVKIIYSYAFVMEQGKCLMIQRRMSETGIANLFRFVLRREYQRLLKNVEKKIDKDKQI</sequence>
<reference evidence="1 2" key="1">
    <citation type="submission" date="2020-08" db="EMBL/GenBank/DDBJ databases">
        <title>Genomic Encyclopedia of Type Strains, Phase IV (KMG-IV): sequencing the most valuable type-strain genomes for metagenomic binning, comparative biology and taxonomic classification.</title>
        <authorList>
            <person name="Goeker M."/>
        </authorList>
    </citation>
    <scope>NUCLEOTIDE SEQUENCE [LARGE SCALE GENOMIC DNA]</scope>
    <source>
        <strain evidence="1 2">DSM 25799</strain>
    </source>
</reference>
<accession>A0A7W8CXY3</accession>
<dbReference type="EMBL" id="JACHHK010000001">
    <property type="protein sequence ID" value="MBB5182000.1"/>
    <property type="molecule type" value="Genomic_DNA"/>
</dbReference>
<dbReference type="Proteomes" id="UP000539953">
    <property type="component" value="Unassembled WGS sequence"/>
</dbReference>
<gene>
    <name evidence="1" type="ORF">HNQ47_000003</name>
</gene>
<dbReference type="AlphaFoldDB" id="A0A7W8CXY3"/>
<dbReference type="RefSeq" id="WP_183326346.1">
    <property type="nucleotide sequence ID" value="NZ_JACHHK010000001.1"/>
</dbReference>
<proteinExistence type="predicted"/>
<protein>
    <submittedName>
        <fullName evidence="1">Uncharacterized protein</fullName>
    </submittedName>
</protein>
<evidence type="ECO:0000313" key="2">
    <source>
        <dbReference type="Proteomes" id="UP000539953"/>
    </source>
</evidence>
<organism evidence="1 2">
    <name type="scientific">Catenisphaera adipataccumulans</name>
    <dbReference type="NCBI Taxonomy" id="700500"/>
    <lineage>
        <taxon>Bacteria</taxon>
        <taxon>Bacillati</taxon>
        <taxon>Bacillota</taxon>
        <taxon>Erysipelotrichia</taxon>
        <taxon>Erysipelotrichales</taxon>
        <taxon>Erysipelotrichaceae</taxon>
        <taxon>Catenisphaera</taxon>
    </lineage>
</organism>